<keyword evidence="2" id="KW-0548">Nucleotidyltransferase</keyword>
<dbReference type="EMBL" id="CP051627">
    <property type="protein sequence ID" value="UPT23433.1"/>
    <property type="molecule type" value="Genomic_DNA"/>
</dbReference>
<dbReference type="GO" id="GO:0016779">
    <property type="term" value="F:nucleotidyltransferase activity"/>
    <property type="evidence" value="ECO:0007669"/>
    <property type="project" value="UniProtKB-KW"/>
</dbReference>
<keyword evidence="3" id="KW-1185">Reference proteome</keyword>
<dbReference type="Pfam" id="PF00899">
    <property type="entry name" value="ThiF"/>
    <property type="match status" value="1"/>
</dbReference>
<feature type="domain" description="THIF-type NAD/FAD binding fold" evidence="1">
    <location>
        <begin position="100"/>
        <end position="317"/>
    </location>
</feature>
<dbReference type="PANTHER" id="PTHR10953:SF102">
    <property type="entry name" value="ADENYLYLTRANSFERASE AND SULFURTRANSFERASE MOCS3"/>
    <property type="match status" value="1"/>
</dbReference>
<dbReference type="InterPro" id="IPR035985">
    <property type="entry name" value="Ubiquitin-activating_enz"/>
</dbReference>
<dbReference type="SUPFAM" id="SSF69572">
    <property type="entry name" value="Activating enzymes of the ubiquitin-like proteins"/>
    <property type="match status" value="1"/>
</dbReference>
<gene>
    <name evidence="2" type="ORF">FOF52_09190</name>
</gene>
<name>A0ABY4LB18_THEAE</name>
<evidence type="ECO:0000313" key="3">
    <source>
        <dbReference type="Proteomes" id="UP000832041"/>
    </source>
</evidence>
<evidence type="ECO:0000313" key="2">
    <source>
        <dbReference type="EMBL" id="UPT23433.1"/>
    </source>
</evidence>
<sequence length="343" mass="37417">MRIGIQDGQLFLGFGSIQRVFDDSSLWDPLIRLADHYSAPRTHGEAAAFLERECGLSPGRAEEIVEIFRSGHYLIPAGSYRPEDRYSRPSLFYRLSGADSQEVQKRLADSHIVFLGCGGIGNLMSVTLATAGVGQVTLVDADHIEKSNLTRQYLFTESDVGAAKCEVLARELRSRNPDVEVCTIRRRMTDLSDLAALPEADLLVLSADSTGITELVNAHCVTTETAWLNVCYVNDIAVWGPLIVPGKTGCWSCRPLTAQAPSGNAELDALISCINRRYQAPSHGPTNMLSSALASLDALKYLGDFGFVQSLGRRVGVWTHELRLDEQPSIPDPDCPTCGPLQP</sequence>
<dbReference type="InterPro" id="IPR045886">
    <property type="entry name" value="ThiF/MoeB/HesA"/>
</dbReference>
<dbReference type="PANTHER" id="PTHR10953">
    <property type="entry name" value="UBIQUITIN-ACTIVATING ENZYME E1"/>
    <property type="match status" value="1"/>
</dbReference>
<protein>
    <submittedName>
        <fullName evidence="2">ThiF family adenylyltransferase</fullName>
    </submittedName>
</protein>
<dbReference type="Proteomes" id="UP000832041">
    <property type="component" value="Chromosome"/>
</dbReference>
<organism evidence="2 3">
    <name type="scientific">Thermobifida alba</name>
    <name type="common">Thermomonospora alba</name>
    <dbReference type="NCBI Taxonomy" id="53522"/>
    <lineage>
        <taxon>Bacteria</taxon>
        <taxon>Bacillati</taxon>
        <taxon>Actinomycetota</taxon>
        <taxon>Actinomycetes</taxon>
        <taxon>Streptosporangiales</taxon>
        <taxon>Nocardiopsidaceae</taxon>
        <taxon>Thermobifida</taxon>
    </lineage>
</organism>
<dbReference type="InterPro" id="IPR000594">
    <property type="entry name" value="ThiF_NAD_FAD-bd"/>
</dbReference>
<reference evidence="2 3" key="1">
    <citation type="submission" date="2020-04" db="EMBL/GenBank/DDBJ databases">
        <title>Thermobifida alba genome sequencing and assembly.</title>
        <authorList>
            <person name="Luzics S."/>
            <person name="Horvath B."/>
            <person name="Nagy I."/>
            <person name="Toth A."/>
            <person name="Nagy I."/>
            <person name="Kukolya J."/>
        </authorList>
    </citation>
    <scope>NUCLEOTIDE SEQUENCE [LARGE SCALE GENOMIC DNA]</scope>
    <source>
        <strain evidence="2 3">DSM 43795</strain>
    </source>
</reference>
<accession>A0ABY4LB18</accession>
<dbReference type="Gene3D" id="3.40.50.720">
    <property type="entry name" value="NAD(P)-binding Rossmann-like Domain"/>
    <property type="match status" value="1"/>
</dbReference>
<keyword evidence="2" id="KW-0808">Transferase</keyword>
<proteinExistence type="predicted"/>
<evidence type="ECO:0000259" key="1">
    <source>
        <dbReference type="Pfam" id="PF00899"/>
    </source>
</evidence>